<keyword evidence="2" id="KW-1185">Reference proteome</keyword>
<name>A0AA36CW09_9BILA</name>
<gene>
    <name evidence="1" type="ORF">MSPICULIGERA_LOCUS14378</name>
</gene>
<feature type="non-terminal residue" evidence="1">
    <location>
        <position position="1"/>
    </location>
</feature>
<proteinExistence type="predicted"/>
<dbReference type="AlphaFoldDB" id="A0AA36CW09"/>
<reference evidence="1" key="1">
    <citation type="submission" date="2023-06" db="EMBL/GenBank/DDBJ databases">
        <authorList>
            <person name="Delattre M."/>
        </authorList>
    </citation>
    <scope>NUCLEOTIDE SEQUENCE</scope>
    <source>
        <strain evidence="1">AF72</strain>
    </source>
</reference>
<evidence type="ECO:0000313" key="2">
    <source>
        <dbReference type="Proteomes" id="UP001177023"/>
    </source>
</evidence>
<accession>A0AA36CW09</accession>
<evidence type="ECO:0000313" key="1">
    <source>
        <dbReference type="EMBL" id="CAJ0576079.1"/>
    </source>
</evidence>
<organism evidence="1 2">
    <name type="scientific">Mesorhabditis spiculigera</name>
    <dbReference type="NCBI Taxonomy" id="96644"/>
    <lineage>
        <taxon>Eukaryota</taxon>
        <taxon>Metazoa</taxon>
        <taxon>Ecdysozoa</taxon>
        <taxon>Nematoda</taxon>
        <taxon>Chromadorea</taxon>
        <taxon>Rhabditida</taxon>
        <taxon>Rhabditina</taxon>
        <taxon>Rhabditomorpha</taxon>
        <taxon>Rhabditoidea</taxon>
        <taxon>Rhabditidae</taxon>
        <taxon>Mesorhabditinae</taxon>
        <taxon>Mesorhabditis</taxon>
    </lineage>
</organism>
<sequence>MPPTPKWEVPEPEDAEAKRLVMQGSLKTAQFLRRASELMRGGPPSLAAHLAFGARRAYDSAQATTDVPLKIKKSLKSADHCDYCWFPYAASTSSASEPQPPTTSSTATRKCAVCKSSRWRKRSSVMKTPKAAVATEESVAASPVFATPVFTQQTPGSQLSSVSRSVAKKKKASRLSLLVAETPKTTDSSLASFLNALG</sequence>
<comment type="caution">
    <text evidence="1">The sequence shown here is derived from an EMBL/GenBank/DDBJ whole genome shotgun (WGS) entry which is preliminary data.</text>
</comment>
<protein>
    <submittedName>
        <fullName evidence="1">Uncharacterized protein</fullName>
    </submittedName>
</protein>
<dbReference type="Proteomes" id="UP001177023">
    <property type="component" value="Unassembled WGS sequence"/>
</dbReference>
<dbReference type="EMBL" id="CATQJA010002642">
    <property type="protein sequence ID" value="CAJ0576079.1"/>
    <property type="molecule type" value="Genomic_DNA"/>
</dbReference>